<dbReference type="RefSeq" id="WP_266282898.1">
    <property type="nucleotide sequence ID" value="NZ_JAPKNF010000002.1"/>
</dbReference>
<dbReference type="Gene3D" id="3.40.50.300">
    <property type="entry name" value="P-loop containing nucleotide triphosphate hydrolases"/>
    <property type="match status" value="1"/>
</dbReference>
<organism evidence="1 2">
    <name type="scientific">Kaistia geumhonensis</name>
    <dbReference type="NCBI Taxonomy" id="410839"/>
    <lineage>
        <taxon>Bacteria</taxon>
        <taxon>Pseudomonadati</taxon>
        <taxon>Pseudomonadota</taxon>
        <taxon>Alphaproteobacteria</taxon>
        <taxon>Hyphomicrobiales</taxon>
        <taxon>Kaistiaceae</taxon>
        <taxon>Kaistia</taxon>
    </lineage>
</organism>
<evidence type="ECO:0000313" key="2">
    <source>
        <dbReference type="Proteomes" id="UP001223743"/>
    </source>
</evidence>
<gene>
    <name evidence="1" type="ORF">QO015_003299</name>
</gene>
<dbReference type="EMBL" id="JAUSWJ010000001">
    <property type="protein sequence ID" value="MDQ0517686.1"/>
    <property type="molecule type" value="Genomic_DNA"/>
</dbReference>
<accession>A0ABU0M9N9</accession>
<reference evidence="1 2" key="1">
    <citation type="submission" date="2023-07" db="EMBL/GenBank/DDBJ databases">
        <title>Genomic Encyclopedia of Type Strains, Phase IV (KMG-IV): sequencing the most valuable type-strain genomes for metagenomic binning, comparative biology and taxonomic classification.</title>
        <authorList>
            <person name="Goeker M."/>
        </authorList>
    </citation>
    <scope>NUCLEOTIDE SEQUENCE [LARGE SCALE GENOMIC DNA]</scope>
    <source>
        <strain evidence="1 2">B1-1</strain>
    </source>
</reference>
<evidence type="ECO:0000313" key="1">
    <source>
        <dbReference type="EMBL" id="MDQ0517686.1"/>
    </source>
</evidence>
<keyword evidence="1" id="KW-0808">Transferase</keyword>
<name>A0ABU0M9N9_9HYPH</name>
<comment type="caution">
    <text evidence="1">The sequence shown here is derived from an EMBL/GenBank/DDBJ whole genome shotgun (WGS) entry which is preliminary data.</text>
</comment>
<keyword evidence="2" id="KW-1185">Reference proteome</keyword>
<sequence length="172" mass="18845">MGIRNYLVEGGSGTGKTSVATELERRGHHTVHGDRVLACQGDPETGARLDPGLIAAHGSDPAFVHDHHIWDVARVEALVADRTHAATFFCGGARNTGRLIHLFDAVFVLEIDRATLERRLEGRANEWGSEPAERALIFHHHERRESRPEAAIPIDATAPLTAVVDEILRRCG</sequence>
<dbReference type="Proteomes" id="UP001223743">
    <property type="component" value="Unassembled WGS sequence"/>
</dbReference>
<protein>
    <submittedName>
        <fullName evidence="1">Thymidylate kinase</fullName>
    </submittedName>
</protein>
<keyword evidence="1" id="KW-0418">Kinase</keyword>
<dbReference type="GO" id="GO:0016301">
    <property type="term" value="F:kinase activity"/>
    <property type="evidence" value="ECO:0007669"/>
    <property type="project" value="UniProtKB-KW"/>
</dbReference>
<dbReference type="InterPro" id="IPR027417">
    <property type="entry name" value="P-loop_NTPase"/>
</dbReference>
<dbReference type="SUPFAM" id="SSF52540">
    <property type="entry name" value="P-loop containing nucleoside triphosphate hydrolases"/>
    <property type="match status" value="1"/>
</dbReference>
<proteinExistence type="predicted"/>